<evidence type="ECO:0008006" key="4">
    <source>
        <dbReference type="Google" id="ProtNLM"/>
    </source>
</evidence>
<evidence type="ECO:0000256" key="1">
    <source>
        <dbReference type="ARBA" id="ARBA00022679"/>
    </source>
</evidence>
<dbReference type="Gene3D" id="3.30.559.10">
    <property type="entry name" value="Chloramphenicol acetyltransferase-like domain"/>
    <property type="match status" value="2"/>
</dbReference>
<dbReference type="GeneID" id="63802473"/>
<dbReference type="PANTHER" id="PTHR31642">
    <property type="entry name" value="TRICHOTHECENE 3-O-ACETYLTRANSFERASE"/>
    <property type="match status" value="1"/>
</dbReference>
<dbReference type="PANTHER" id="PTHR31642:SF310">
    <property type="entry name" value="FATTY ALCOHOL:CAFFEOYL-COA ACYLTRANSFERASE"/>
    <property type="match status" value="1"/>
</dbReference>
<dbReference type="InterPro" id="IPR023213">
    <property type="entry name" value="CAT-like_dom_sf"/>
</dbReference>
<dbReference type="OrthoDB" id="1862401at2759"/>
<dbReference type="Proteomes" id="UP000193922">
    <property type="component" value="Unassembled WGS sequence"/>
</dbReference>
<organism evidence="2 3">
    <name type="scientific">Linderina pennispora</name>
    <dbReference type="NCBI Taxonomy" id="61395"/>
    <lineage>
        <taxon>Eukaryota</taxon>
        <taxon>Fungi</taxon>
        <taxon>Fungi incertae sedis</taxon>
        <taxon>Zoopagomycota</taxon>
        <taxon>Kickxellomycotina</taxon>
        <taxon>Kickxellomycetes</taxon>
        <taxon>Kickxellales</taxon>
        <taxon>Kickxellaceae</taxon>
        <taxon>Linderina</taxon>
    </lineage>
</organism>
<dbReference type="AlphaFoldDB" id="A0A1Y1VWF9"/>
<accession>A0A1Y1VWF9</accession>
<dbReference type="EMBL" id="MCFD01000024">
    <property type="protein sequence ID" value="ORX65620.1"/>
    <property type="molecule type" value="Genomic_DNA"/>
</dbReference>
<gene>
    <name evidence="2" type="ORF">DL89DRAFT_260892</name>
</gene>
<dbReference type="GO" id="GO:0016747">
    <property type="term" value="F:acyltransferase activity, transferring groups other than amino-acyl groups"/>
    <property type="evidence" value="ECO:0007669"/>
    <property type="project" value="TreeGrafter"/>
</dbReference>
<dbReference type="STRING" id="61395.A0A1Y1VWF9"/>
<keyword evidence="3" id="KW-1185">Reference proteome</keyword>
<proteinExistence type="predicted"/>
<protein>
    <recommendedName>
        <fullName evidence="4">Transferase-domain-containing protein</fullName>
    </recommendedName>
</protein>
<dbReference type="RefSeq" id="XP_040739743.1">
    <property type="nucleotide sequence ID" value="XM_040885825.1"/>
</dbReference>
<comment type="caution">
    <text evidence="2">The sequence shown here is derived from an EMBL/GenBank/DDBJ whole genome shotgun (WGS) entry which is preliminary data.</text>
</comment>
<dbReference type="GO" id="GO:0044550">
    <property type="term" value="P:secondary metabolite biosynthetic process"/>
    <property type="evidence" value="ECO:0007669"/>
    <property type="project" value="TreeGrafter"/>
</dbReference>
<sequence>MDAFIDSVVSQTLHLSIGDAYLSSLTIQLISFYENSTSNADFMSSDKLEQAFYRALCAFPVYAGMAHWSSNGLLDVSIDKDNLNMPSYAESTTDILFGDLKQRNTILDGKTRMLNVHTVRCKDNSGIIIFVCGSHAIADGTGFYTFIQRWADEMRALVKGMPAPTDTFSFDRSILTDASALSRRELGSKELEQVQSLFSTERNREYQKGILASGNEDSLYRVSKDKLDRLGSEVSVHTSGNMRLSANDVLSALIAKTLAQAAKDQTDDGADLAPTSSNVSAVLPLQKIGIACNVRPRLGNGLYPLSFTHSFESSASETTSGVFGSGRMQDPQSCQLSSETAGYRVFNGIEADPVPFVSARASPDKHKHDTIITNHSRFKIYEQDFGYGIPVFASPRPHSTTSCVRILPVRPPSNDVHVFIIDTPSMLKSIRGNKFWNGIAEFVY</sequence>
<keyword evidence="1" id="KW-0808">Transferase</keyword>
<dbReference type="InterPro" id="IPR050317">
    <property type="entry name" value="Plant_Fungal_Acyltransferase"/>
</dbReference>
<reference evidence="2 3" key="1">
    <citation type="submission" date="2016-07" db="EMBL/GenBank/DDBJ databases">
        <title>Pervasive Adenine N6-methylation of Active Genes in Fungi.</title>
        <authorList>
            <consortium name="DOE Joint Genome Institute"/>
            <person name="Mondo S.J."/>
            <person name="Dannebaum R.O."/>
            <person name="Kuo R.C."/>
            <person name="Labutti K."/>
            <person name="Haridas S."/>
            <person name="Kuo A."/>
            <person name="Salamov A."/>
            <person name="Ahrendt S.R."/>
            <person name="Lipzen A."/>
            <person name="Sullivan W."/>
            <person name="Andreopoulos W.B."/>
            <person name="Clum A."/>
            <person name="Lindquist E."/>
            <person name="Daum C."/>
            <person name="Ramamoorthy G.K."/>
            <person name="Gryganskyi A."/>
            <person name="Culley D."/>
            <person name="Magnuson J.K."/>
            <person name="James T.Y."/>
            <person name="O'Malley M.A."/>
            <person name="Stajich J.E."/>
            <person name="Spatafora J.W."/>
            <person name="Visel A."/>
            <person name="Grigoriev I.V."/>
        </authorList>
    </citation>
    <scope>NUCLEOTIDE SEQUENCE [LARGE SCALE GENOMIC DNA]</scope>
    <source>
        <strain evidence="2 3">ATCC 12442</strain>
    </source>
</reference>
<dbReference type="Pfam" id="PF02458">
    <property type="entry name" value="Transferase"/>
    <property type="match status" value="1"/>
</dbReference>
<name>A0A1Y1VWF9_9FUNG</name>
<evidence type="ECO:0000313" key="3">
    <source>
        <dbReference type="Proteomes" id="UP000193922"/>
    </source>
</evidence>
<evidence type="ECO:0000313" key="2">
    <source>
        <dbReference type="EMBL" id="ORX65620.1"/>
    </source>
</evidence>